<feature type="non-terminal residue" evidence="2">
    <location>
        <position position="1"/>
    </location>
</feature>
<reference evidence="2 3" key="1">
    <citation type="submission" date="2021-05" db="EMBL/GenBank/DDBJ databases">
        <title>Genome Assembly of Synthetic Allotetraploid Brassica napus Reveals Homoeologous Exchanges between Subgenomes.</title>
        <authorList>
            <person name="Davis J.T."/>
        </authorList>
    </citation>
    <scope>NUCLEOTIDE SEQUENCE [LARGE SCALE GENOMIC DNA]</scope>
    <source>
        <strain evidence="3">cv. Da-Ae</strain>
        <tissue evidence="2">Seedling</tissue>
    </source>
</reference>
<dbReference type="PANTHER" id="PTHR33784">
    <property type="entry name" value="OS05G0482100 PROTEIN"/>
    <property type="match status" value="1"/>
</dbReference>
<comment type="caution">
    <text evidence="2">The sequence shown here is derived from an EMBL/GenBank/DDBJ whole genome shotgun (WGS) entry which is preliminary data.</text>
</comment>
<proteinExistence type="predicted"/>
<organism evidence="2 3">
    <name type="scientific">Brassica napus</name>
    <name type="common">Rape</name>
    <dbReference type="NCBI Taxonomy" id="3708"/>
    <lineage>
        <taxon>Eukaryota</taxon>
        <taxon>Viridiplantae</taxon>
        <taxon>Streptophyta</taxon>
        <taxon>Embryophyta</taxon>
        <taxon>Tracheophyta</taxon>
        <taxon>Spermatophyta</taxon>
        <taxon>Magnoliopsida</taxon>
        <taxon>eudicotyledons</taxon>
        <taxon>Gunneridae</taxon>
        <taxon>Pentapetalae</taxon>
        <taxon>rosids</taxon>
        <taxon>malvids</taxon>
        <taxon>Brassicales</taxon>
        <taxon>Brassicaceae</taxon>
        <taxon>Brassiceae</taxon>
        <taxon>Brassica</taxon>
    </lineage>
</organism>
<evidence type="ECO:0000313" key="2">
    <source>
        <dbReference type="EMBL" id="KAH0926559.1"/>
    </source>
</evidence>
<name>A0ABQ8DB23_BRANA</name>
<evidence type="ECO:0000259" key="1">
    <source>
        <dbReference type="Pfam" id="PF23310"/>
    </source>
</evidence>
<dbReference type="InterPro" id="IPR057136">
    <property type="entry name" value="At2g35280_TPR_dom"/>
</dbReference>
<dbReference type="EMBL" id="JAGKQM010000005">
    <property type="protein sequence ID" value="KAH0926559.1"/>
    <property type="molecule type" value="Genomic_DNA"/>
</dbReference>
<feature type="domain" description="At2g35280-like TPR" evidence="1">
    <location>
        <begin position="70"/>
        <end position="130"/>
    </location>
</feature>
<protein>
    <recommendedName>
        <fullName evidence="1">At2g35280-like TPR domain-containing protein</fullName>
    </recommendedName>
</protein>
<dbReference type="PANTHER" id="PTHR33784:SF26">
    <property type="entry name" value="F-BOX DOMAIN-CONTAINING PROTEIN"/>
    <property type="match status" value="1"/>
</dbReference>
<dbReference type="InterPro" id="IPR040338">
    <property type="entry name" value="At1g67623-like"/>
</dbReference>
<evidence type="ECO:0000313" key="3">
    <source>
        <dbReference type="Proteomes" id="UP000824890"/>
    </source>
</evidence>
<keyword evidence="3" id="KW-1185">Reference proteome</keyword>
<gene>
    <name evidence="2" type="ORF">HID58_018815</name>
</gene>
<sequence length="208" mass="23881">IQSFKSKACDCCSEKLYLLNSCILEAISLHGELQLGFSPSFHTSHDSLQDYFYKSADLIFLNDRIYEVNAVRTFMLKCYQLGNPEAIYLWDMYEYFILHLLDEGRETIHLAGERGCLLAKYVDGMLNLAFSVDHRGLDHNYPGFTREYGYDKPEMFMSLLEIIDPNVSYDCWCSVIIEPSPSIDQEYDENVIVVSGIVQLGTSAMKFI</sequence>
<dbReference type="Proteomes" id="UP000824890">
    <property type="component" value="Unassembled WGS sequence"/>
</dbReference>
<dbReference type="Pfam" id="PF23310">
    <property type="entry name" value="TPR_27"/>
    <property type="match status" value="1"/>
</dbReference>
<accession>A0ABQ8DB23</accession>